<keyword evidence="3" id="KW-1185">Reference proteome</keyword>
<evidence type="ECO:0008006" key="4">
    <source>
        <dbReference type="Google" id="ProtNLM"/>
    </source>
</evidence>
<keyword evidence="1" id="KW-1133">Transmembrane helix</keyword>
<sequence length="154" mass="16880">MVRQWPVQRPRWVRLLGMAACFGGLFALAYAGWPLVSTDLAACVLALAALALAGKWTICRMTDFPAQAGTLSLRDGGLWEVTLYGTTTTMCLTHAWPAFAWMTLQLRETAGASSKPIEVTIWRSTVSGQAWNELCVHVARQVAMPGRVLQKESL</sequence>
<dbReference type="AlphaFoldDB" id="A0A2N4U9M6"/>
<evidence type="ECO:0000256" key="1">
    <source>
        <dbReference type="SAM" id="Phobius"/>
    </source>
</evidence>
<dbReference type="RefSeq" id="WP_102072211.1">
    <property type="nucleotide sequence ID" value="NZ_PDNW01000001.1"/>
</dbReference>
<protein>
    <recommendedName>
        <fullName evidence="4">Toxin CptA</fullName>
    </recommendedName>
</protein>
<evidence type="ECO:0000313" key="3">
    <source>
        <dbReference type="Proteomes" id="UP000234190"/>
    </source>
</evidence>
<name>A0A2N4U9M6_9BURK</name>
<keyword evidence="1" id="KW-0472">Membrane</keyword>
<feature type="transmembrane region" description="Helical" evidence="1">
    <location>
        <begin position="12"/>
        <end position="33"/>
    </location>
</feature>
<feature type="transmembrane region" description="Helical" evidence="1">
    <location>
        <begin position="39"/>
        <end position="58"/>
    </location>
</feature>
<dbReference type="OrthoDB" id="8688042at2"/>
<organism evidence="2 3">
    <name type="scientific">Pollutimonas subterranea</name>
    <dbReference type="NCBI Taxonomy" id="2045210"/>
    <lineage>
        <taxon>Bacteria</taxon>
        <taxon>Pseudomonadati</taxon>
        <taxon>Pseudomonadota</taxon>
        <taxon>Betaproteobacteria</taxon>
        <taxon>Burkholderiales</taxon>
        <taxon>Alcaligenaceae</taxon>
        <taxon>Pollutimonas</taxon>
    </lineage>
</organism>
<dbReference type="EMBL" id="PDNW01000001">
    <property type="protein sequence ID" value="PLC51724.1"/>
    <property type="molecule type" value="Genomic_DNA"/>
</dbReference>
<evidence type="ECO:0000313" key="2">
    <source>
        <dbReference type="EMBL" id="PLC51724.1"/>
    </source>
</evidence>
<accession>A0A2N4U9M6</accession>
<comment type="caution">
    <text evidence="2">The sequence shown here is derived from an EMBL/GenBank/DDBJ whole genome shotgun (WGS) entry which is preliminary data.</text>
</comment>
<dbReference type="Proteomes" id="UP000234190">
    <property type="component" value="Unassembled WGS sequence"/>
</dbReference>
<gene>
    <name evidence="2" type="ORF">CR159_01480</name>
</gene>
<proteinExistence type="predicted"/>
<reference evidence="2 3" key="1">
    <citation type="submission" date="2017-10" db="EMBL/GenBank/DDBJ databases">
        <title>Two draft genome sequences of Pusillimonas sp. strains isolated from a nitrate- and radionuclide-contaminated groundwater in Russia.</title>
        <authorList>
            <person name="Grouzdev D.S."/>
            <person name="Tourova T.P."/>
            <person name="Goeva M.A."/>
            <person name="Babich T.L."/>
            <person name="Sokolova D.S."/>
            <person name="Abdullin R."/>
            <person name="Poltaraus A.B."/>
            <person name="Toshchakov S.V."/>
            <person name="Nazina T.N."/>
        </authorList>
    </citation>
    <scope>NUCLEOTIDE SEQUENCE [LARGE SCALE GENOMIC DNA]</scope>
    <source>
        <strain evidence="2 3">JR1/69-3-13</strain>
    </source>
</reference>
<keyword evidence="1" id="KW-0812">Transmembrane</keyword>